<organism evidence="1 2">
    <name type="scientific">Chryseobacterium populi</name>
    <dbReference type="NCBI Taxonomy" id="1144316"/>
    <lineage>
        <taxon>Bacteria</taxon>
        <taxon>Pseudomonadati</taxon>
        <taxon>Bacteroidota</taxon>
        <taxon>Flavobacteriia</taxon>
        <taxon>Flavobacteriales</taxon>
        <taxon>Weeksellaceae</taxon>
        <taxon>Chryseobacterium group</taxon>
        <taxon>Chryseobacterium</taxon>
    </lineage>
</organism>
<dbReference type="Proteomes" id="UP000007509">
    <property type="component" value="Unassembled WGS sequence"/>
</dbReference>
<name>J2SVJ6_9FLAO</name>
<dbReference type="PATRIC" id="fig|1144316.3.peg.3197"/>
<dbReference type="AlphaFoldDB" id="J2SVJ6"/>
<reference evidence="1 2" key="1">
    <citation type="journal article" date="2012" name="J. Bacteriol.">
        <title>Twenty-one genome sequences from Pseudomonas species and 19 genome sequences from diverse bacteria isolated from the rhizosphere and endosphere of Populus deltoides.</title>
        <authorList>
            <person name="Brown S.D."/>
            <person name="Utturkar S.M."/>
            <person name="Klingeman D.M."/>
            <person name="Johnson C.M."/>
            <person name="Martin S.L."/>
            <person name="Land M.L."/>
            <person name="Lu T.Y."/>
            <person name="Schadt C.W."/>
            <person name="Doktycz M.J."/>
            <person name="Pelletier D.A."/>
        </authorList>
    </citation>
    <scope>NUCLEOTIDE SEQUENCE [LARGE SCALE GENOMIC DNA]</scope>
    <source>
        <strain evidence="1 2">CF314</strain>
    </source>
</reference>
<comment type="caution">
    <text evidence="1">The sequence shown here is derived from an EMBL/GenBank/DDBJ whole genome shotgun (WGS) entry which is preliminary data.</text>
</comment>
<protein>
    <submittedName>
        <fullName evidence="1">Uncharacterized protein</fullName>
    </submittedName>
</protein>
<evidence type="ECO:0000313" key="1">
    <source>
        <dbReference type="EMBL" id="EJL69607.1"/>
    </source>
</evidence>
<keyword evidence="2" id="KW-1185">Reference proteome</keyword>
<dbReference type="EMBL" id="AKJY01000067">
    <property type="protein sequence ID" value="EJL69607.1"/>
    <property type="molecule type" value="Genomic_DNA"/>
</dbReference>
<sequence length="111" mass="13300">MIFENEAHSVLQDKHNLSFVTHIINFHGDKSLILNSLQKIKNNSPCKIKRRRISKWIKEYTQHLNQYIENDDFHLKPENYKLSPAYAKQSYQKVLKEDEYLQKLISILDLE</sequence>
<gene>
    <name evidence="1" type="ORF">PMI13_03180</name>
</gene>
<proteinExistence type="predicted"/>
<evidence type="ECO:0000313" key="2">
    <source>
        <dbReference type="Proteomes" id="UP000007509"/>
    </source>
</evidence>
<accession>J2SVJ6</accession>
<dbReference type="OrthoDB" id="1267744at2"/>
<dbReference type="RefSeq" id="WP_007845368.1">
    <property type="nucleotide sequence ID" value="NZ_AKJY01000067.1"/>
</dbReference>